<dbReference type="Pfam" id="PF00343">
    <property type="entry name" value="Phosphorylase"/>
    <property type="match status" value="1"/>
</dbReference>
<dbReference type="RefSeq" id="WP_245375744.1">
    <property type="nucleotide sequence ID" value="NZ_JAGGLB010000016.1"/>
</dbReference>
<sequence>MDYQKKTSTERGNDTMPAALLHQKLMLPTSIKRLGELAYNLWFSWNAEASALFQRLDSRKWEDSGHNPVQLLLTSADALQQASVDPGFLEAYEQVISQFDAYMHESTWFQTEHAKQSHIQFAYFSAEFGFHESLPIYSGGLGVLAGDHCKSASDLGVPLTGVGLLYKKGYFTQKINSQGDQQAEQFQYDFSMLPILPAYQENNQELIVHVELPTGPVALKVWRIRVGRNSVYLLDADIESNTPADRQLTAQLYGGNQDMRISQEMILGMGGVKALRALGISPSVYHMNEGHAAFLTLERLRELLDLGLPFQAAVETIRSATVFTTHTPVAAGHDAFPIGMAEYYLGPLLSKLPAYRQDLLGLGNDPKTGLFNMTHLALHTSSLRNGVSKLHGQVSRDMFKGFYGDIQSREVPIDSITNGVHLDTWLAPEWKALFDRFLPGGWRNRIADARIWESLELIPDASIWQVHQELKEKLIGFARQNLEQQRRRIGESEERAAEVRSFLSKDALTIGFARRFATYKRANLIFNDLERLKKLLHDPERPVQILFAGKAHPADHPGQEMIREIYRVSQLPEFQGKIVMLENYDMNMARYLVQGVDVWLNNPRRPLEASGTSGQKAAMNGVINFSVLDGWWEEGYNGDNGWAIGSTESQDWAVQEQENTADIYRILESSIIPLYFSSQEQPQHHPRHPWINLMKRSIQSLAPIYNTHRMVAEYTERSYLPTADRAHHFVENGYDLAIKVADYKNFIRREWHHVKIAAVHDPSADSSAAVSSISAVEKLSTLKEVTADVFFGPIWPPDTLVELIYFEESGSDWNEVVVWMQATGDLKNQTQSFKASIPSHLKHGPNFSIRVRPISSSFAHSFELPLSVSTLQE</sequence>
<evidence type="ECO:0000313" key="6">
    <source>
        <dbReference type="Proteomes" id="UP001519287"/>
    </source>
</evidence>
<dbReference type="PANTHER" id="PTHR42655">
    <property type="entry name" value="GLYCOGEN PHOSPHORYLASE"/>
    <property type="match status" value="1"/>
</dbReference>
<dbReference type="Gene3D" id="3.40.50.2000">
    <property type="entry name" value="Glycogen Phosphorylase B"/>
    <property type="match status" value="3"/>
</dbReference>
<feature type="domain" description="DUF3417" evidence="4">
    <location>
        <begin position="27"/>
        <end position="134"/>
    </location>
</feature>
<protein>
    <submittedName>
        <fullName evidence="5">Starch phosphorylase</fullName>
        <ecNumber evidence="5">2.4.1.1</ecNumber>
    </submittedName>
</protein>
<accession>A0ABS4IZR0</accession>
<dbReference type="SUPFAM" id="SSF53756">
    <property type="entry name" value="UDP-Glycosyltransferase/glycogen phosphorylase"/>
    <property type="match status" value="1"/>
</dbReference>
<dbReference type="NCBIfam" id="TIGR02094">
    <property type="entry name" value="more_P_ylases"/>
    <property type="match status" value="1"/>
</dbReference>
<dbReference type="PIRSF" id="PIRSF000460">
    <property type="entry name" value="Pprylas_GlgP"/>
    <property type="match status" value="1"/>
</dbReference>
<name>A0ABS4IZR0_9BACL</name>
<comment type="similarity">
    <text evidence="2">Belongs to the glycogen phosphorylase family.</text>
</comment>
<organism evidence="5 6">
    <name type="scientific">Paenibacillus eucommiae</name>
    <dbReference type="NCBI Taxonomy" id="1355755"/>
    <lineage>
        <taxon>Bacteria</taxon>
        <taxon>Bacillati</taxon>
        <taxon>Bacillota</taxon>
        <taxon>Bacilli</taxon>
        <taxon>Bacillales</taxon>
        <taxon>Paenibacillaceae</taxon>
        <taxon>Paenibacillus</taxon>
    </lineage>
</organism>
<keyword evidence="5" id="KW-0808">Transferase</keyword>
<dbReference type="PANTHER" id="PTHR42655:SF1">
    <property type="entry name" value="GLYCOGEN PHOSPHORYLASE"/>
    <property type="match status" value="1"/>
</dbReference>
<evidence type="ECO:0000256" key="3">
    <source>
        <dbReference type="ARBA" id="ARBA00022533"/>
    </source>
</evidence>
<proteinExistence type="inferred from homology"/>
<evidence type="ECO:0000259" key="4">
    <source>
        <dbReference type="Pfam" id="PF11897"/>
    </source>
</evidence>
<keyword evidence="6" id="KW-1185">Reference proteome</keyword>
<keyword evidence="5" id="KW-0328">Glycosyltransferase</keyword>
<dbReference type="InterPro" id="IPR052182">
    <property type="entry name" value="Glycogen/Maltodextrin_Phosph"/>
</dbReference>
<gene>
    <name evidence="5" type="ORF">J2Z66_004696</name>
</gene>
<comment type="catalytic activity">
    <reaction evidence="1">
        <text>[(1-&gt;4)-alpha-D-glucosyl](n) + phosphate = [(1-&gt;4)-alpha-D-glucosyl](n-1) + alpha-D-glucose 1-phosphate</text>
        <dbReference type="Rhea" id="RHEA:41732"/>
        <dbReference type="Rhea" id="RHEA-COMP:9584"/>
        <dbReference type="Rhea" id="RHEA-COMP:9586"/>
        <dbReference type="ChEBI" id="CHEBI:15444"/>
        <dbReference type="ChEBI" id="CHEBI:43474"/>
        <dbReference type="ChEBI" id="CHEBI:58601"/>
        <dbReference type="EC" id="2.4.1.1"/>
    </reaction>
</comment>
<reference evidence="5 6" key="1">
    <citation type="submission" date="2021-03" db="EMBL/GenBank/DDBJ databases">
        <title>Genomic Encyclopedia of Type Strains, Phase IV (KMG-IV): sequencing the most valuable type-strain genomes for metagenomic binning, comparative biology and taxonomic classification.</title>
        <authorList>
            <person name="Goeker M."/>
        </authorList>
    </citation>
    <scope>NUCLEOTIDE SEQUENCE [LARGE SCALE GENOMIC DNA]</scope>
    <source>
        <strain evidence="5 6">DSM 26048</strain>
    </source>
</reference>
<dbReference type="InterPro" id="IPR000811">
    <property type="entry name" value="Glyco_trans_35"/>
</dbReference>
<keyword evidence="3" id="KW-0021">Allosteric enzyme</keyword>
<dbReference type="InterPro" id="IPR011834">
    <property type="entry name" value="Agluc_phsphrylas"/>
</dbReference>
<dbReference type="Proteomes" id="UP001519287">
    <property type="component" value="Unassembled WGS sequence"/>
</dbReference>
<dbReference type="Pfam" id="PF11897">
    <property type="entry name" value="DUF3417"/>
    <property type="match status" value="1"/>
</dbReference>
<evidence type="ECO:0000256" key="1">
    <source>
        <dbReference type="ARBA" id="ARBA00001275"/>
    </source>
</evidence>
<comment type="caution">
    <text evidence="5">The sequence shown here is derived from an EMBL/GenBank/DDBJ whole genome shotgun (WGS) entry which is preliminary data.</text>
</comment>
<dbReference type="EC" id="2.4.1.1" evidence="5"/>
<dbReference type="EMBL" id="JAGGLB010000016">
    <property type="protein sequence ID" value="MBP1993079.1"/>
    <property type="molecule type" value="Genomic_DNA"/>
</dbReference>
<dbReference type="GO" id="GO:0004645">
    <property type="term" value="F:1,4-alpha-oligoglucan phosphorylase activity"/>
    <property type="evidence" value="ECO:0007669"/>
    <property type="project" value="UniProtKB-EC"/>
</dbReference>
<evidence type="ECO:0000256" key="2">
    <source>
        <dbReference type="ARBA" id="ARBA00006047"/>
    </source>
</evidence>
<evidence type="ECO:0000313" key="5">
    <source>
        <dbReference type="EMBL" id="MBP1993079.1"/>
    </source>
</evidence>
<dbReference type="InterPro" id="IPR024517">
    <property type="entry name" value="Glycogen_phosphorylase_DUF3417"/>
</dbReference>